<dbReference type="InterPro" id="IPR036909">
    <property type="entry name" value="Cyt_c-like_dom_sf"/>
</dbReference>
<evidence type="ECO:0000256" key="5">
    <source>
        <dbReference type="ARBA" id="ARBA00023004"/>
    </source>
</evidence>
<dbReference type="InterPro" id="IPR009056">
    <property type="entry name" value="Cyt_c-like_dom"/>
</dbReference>
<keyword evidence="1" id="KW-0813">Transport</keyword>
<comment type="caution">
    <text evidence="9">The sequence shown here is derived from an EMBL/GenBank/DDBJ whole genome shotgun (WGS) entry which is preliminary data.</text>
</comment>
<dbReference type="RefSeq" id="WP_161025433.1">
    <property type="nucleotide sequence ID" value="NZ_WWCJ01000006.1"/>
</dbReference>
<dbReference type="EMBL" id="WWCJ01000006">
    <property type="protein sequence ID" value="MYN02428.1"/>
    <property type="molecule type" value="Genomic_DNA"/>
</dbReference>
<gene>
    <name evidence="9" type="ORF">GTP41_09980</name>
</gene>
<feature type="domain" description="Cytochrome c" evidence="8">
    <location>
        <begin position="28"/>
        <end position="107"/>
    </location>
</feature>
<keyword evidence="3 6" id="KW-0479">Metal-binding</keyword>
<feature type="chain" id="PRO_5026947542" evidence="7">
    <location>
        <begin position="23"/>
        <end position="107"/>
    </location>
</feature>
<accession>A0A6N9HFR2</accession>
<dbReference type="PRINTS" id="PR00607">
    <property type="entry name" value="CYTCHROMECIE"/>
</dbReference>
<evidence type="ECO:0000256" key="3">
    <source>
        <dbReference type="ARBA" id="ARBA00022723"/>
    </source>
</evidence>
<dbReference type="SUPFAM" id="SSF46626">
    <property type="entry name" value="Cytochrome c"/>
    <property type="match status" value="1"/>
</dbReference>
<evidence type="ECO:0000259" key="8">
    <source>
        <dbReference type="PROSITE" id="PS51007"/>
    </source>
</evidence>
<dbReference type="GO" id="GO:0020037">
    <property type="term" value="F:heme binding"/>
    <property type="evidence" value="ECO:0007669"/>
    <property type="project" value="InterPro"/>
</dbReference>
<evidence type="ECO:0000256" key="2">
    <source>
        <dbReference type="ARBA" id="ARBA00022617"/>
    </source>
</evidence>
<protein>
    <submittedName>
        <fullName evidence="9">C-type cytochrome</fullName>
    </submittedName>
</protein>
<evidence type="ECO:0000256" key="1">
    <source>
        <dbReference type="ARBA" id="ARBA00022448"/>
    </source>
</evidence>
<name>A0A6N9HFR2_9BURK</name>
<dbReference type="InterPro" id="IPR002323">
    <property type="entry name" value="Cyt_CIE"/>
</dbReference>
<keyword evidence="4" id="KW-0249">Electron transport</keyword>
<dbReference type="Pfam" id="PF13442">
    <property type="entry name" value="Cytochrome_CBB3"/>
    <property type="match status" value="1"/>
</dbReference>
<keyword evidence="5 6" id="KW-0408">Iron</keyword>
<evidence type="ECO:0000313" key="9">
    <source>
        <dbReference type="EMBL" id="MYN02428.1"/>
    </source>
</evidence>
<reference evidence="9 10" key="1">
    <citation type="submission" date="2019-12" db="EMBL/GenBank/DDBJ databases">
        <title>Novel species isolated from a subtropical stream in China.</title>
        <authorList>
            <person name="Lu H."/>
        </authorList>
    </citation>
    <scope>NUCLEOTIDE SEQUENCE [LARGE SCALE GENOMIC DNA]</scope>
    <source>
        <strain evidence="9 10">DS3</strain>
    </source>
</reference>
<sequence>MKALHTLTLAIAAAMLAPAALAAAPAAKGGVNGEKVYAANCASCHAAGVLGAPKAGDKAAWAPRVKQGKEMLYTHGLQGFKMMPPKGGNPGLKDDEVKAAIDFMIKT</sequence>
<keyword evidence="10" id="KW-1185">Reference proteome</keyword>
<keyword evidence="2 6" id="KW-0349">Heme</keyword>
<proteinExistence type="predicted"/>
<dbReference type="Proteomes" id="UP000448575">
    <property type="component" value="Unassembled WGS sequence"/>
</dbReference>
<dbReference type="Gene3D" id="1.10.760.10">
    <property type="entry name" value="Cytochrome c-like domain"/>
    <property type="match status" value="1"/>
</dbReference>
<evidence type="ECO:0000256" key="4">
    <source>
        <dbReference type="ARBA" id="ARBA00022982"/>
    </source>
</evidence>
<keyword evidence="7" id="KW-0732">Signal</keyword>
<dbReference type="AlphaFoldDB" id="A0A6N9HFR2"/>
<evidence type="ECO:0000256" key="6">
    <source>
        <dbReference type="PROSITE-ProRule" id="PRU00433"/>
    </source>
</evidence>
<evidence type="ECO:0000256" key="7">
    <source>
        <dbReference type="SAM" id="SignalP"/>
    </source>
</evidence>
<organism evidence="9 10">
    <name type="scientific">Pseudoduganella guangdongensis</name>
    <dbReference type="NCBI Taxonomy" id="2692179"/>
    <lineage>
        <taxon>Bacteria</taxon>
        <taxon>Pseudomonadati</taxon>
        <taxon>Pseudomonadota</taxon>
        <taxon>Betaproteobacteria</taxon>
        <taxon>Burkholderiales</taxon>
        <taxon>Oxalobacteraceae</taxon>
        <taxon>Telluria group</taxon>
        <taxon>Pseudoduganella</taxon>
    </lineage>
</organism>
<evidence type="ECO:0000313" key="10">
    <source>
        <dbReference type="Proteomes" id="UP000448575"/>
    </source>
</evidence>
<dbReference type="PANTHER" id="PTHR40942:SF4">
    <property type="entry name" value="CYTOCHROME C5"/>
    <property type="match status" value="1"/>
</dbReference>
<dbReference type="GO" id="GO:0009055">
    <property type="term" value="F:electron transfer activity"/>
    <property type="evidence" value="ECO:0007669"/>
    <property type="project" value="InterPro"/>
</dbReference>
<dbReference type="PANTHER" id="PTHR40942">
    <property type="match status" value="1"/>
</dbReference>
<feature type="signal peptide" evidence="7">
    <location>
        <begin position="1"/>
        <end position="22"/>
    </location>
</feature>
<dbReference type="PROSITE" id="PS51007">
    <property type="entry name" value="CYTC"/>
    <property type="match status" value="1"/>
</dbReference>
<dbReference type="GO" id="GO:0005506">
    <property type="term" value="F:iron ion binding"/>
    <property type="evidence" value="ECO:0007669"/>
    <property type="project" value="InterPro"/>
</dbReference>